<dbReference type="Pfam" id="PF00078">
    <property type="entry name" value="RVT_1"/>
    <property type="match status" value="1"/>
</dbReference>
<dbReference type="Pfam" id="PF17921">
    <property type="entry name" value="Integrase_H2C2"/>
    <property type="match status" value="1"/>
</dbReference>
<dbReference type="Pfam" id="PF17919">
    <property type="entry name" value="RT_RNaseH_2"/>
    <property type="match status" value="1"/>
</dbReference>
<keyword evidence="3" id="KW-0540">Nuclease</keyword>
<gene>
    <name evidence="9" type="primary">LOC108632251</name>
</gene>
<dbReference type="GO" id="GO:0015074">
    <property type="term" value="P:DNA integration"/>
    <property type="evidence" value="ECO:0007669"/>
    <property type="project" value="InterPro"/>
</dbReference>
<name>A0AAJ7NF60_9HYME</name>
<dbReference type="InterPro" id="IPR012337">
    <property type="entry name" value="RNaseH-like_sf"/>
</dbReference>
<dbReference type="GeneID" id="108632251"/>
<evidence type="ECO:0000256" key="1">
    <source>
        <dbReference type="ARBA" id="ARBA00012493"/>
    </source>
</evidence>
<dbReference type="GO" id="GO:0004519">
    <property type="term" value="F:endonuclease activity"/>
    <property type="evidence" value="ECO:0007669"/>
    <property type="project" value="UniProtKB-KW"/>
</dbReference>
<feature type="region of interest" description="Disordered" evidence="6">
    <location>
        <begin position="1209"/>
        <end position="1255"/>
    </location>
</feature>
<keyword evidence="4" id="KW-0378">Hydrolase</keyword>
<evidence type="ECO:0000313" key="8">
    <source>
        <dbReference type="Proteomes" id="UP000694925"/>
    </source>
</evidence>
<evidence type="ECO:0000256" key="2">
    <source>
        <dbReference type="ARBA" id="ARBA00022695"/>
    </source>
</evidence>
<dbReference type="Gene3D" id="3.10.10.10">
    <property type="entry name" value="HIV Type 1 Reverse Transcriptase, subunit A, domain 1"/>
    <property type="match status" value="1"/>
</dbReference>
<dbReference type="GO" id="GO:0003676">
    <property type="term" value="F:nucleic acid binding"/>
    <property type="evidence" value="ECO:0007669"/>
    <property type="project" value="InterPro"/>
</dbReference>
<dbReference type="InterPro" id="IPR041577">
    <property type="entry name" value="RT_RNaseH_2"/>
</dbReference>
<dbReference type="InterPro" id="IPR000477">
    <property type="entry name" value="RT_dom"/>
</dbReference>
<dbReference type="CDD" id="cd05481">
    <property type="entry name" value="retropepsin_like_LTR_1"/>
    <property type="match status" value="1"/>
</dbReference>
<keyword evidence="4" id="KW-0255">Endonuclease</keyword>
<dbReference type="Gene3D" id="3.30.420.10">
    <property type="entry name" value="Ribonuclease H-like superfamily/Ribonuclease H"/>
    <property type="match status" value="1"/>
</dbReference>
<evidence type="ECO:0000259" key="7">
    <source>
        <dbReference type="PROSITE" id="PS50994"/>
    </source>
</evidence>
<dbReference type="Gene3D" id="2.40.70.10">
    <property type="entry name" value="Acid Proteases"/>
    <property type="match status" value="1"/>
</dbReference>
<evidence type="ECO:0000256" key="4">
    <source>
        <dbReference type="ARBA" id="ARBA00022759"/>
    </source>
</evidence>
<dbReference type="InterPro" id="IPR041588">
    <property type="entry name" value="Integrase_H2C2"/>
</dbReference>
<keyword evidence="5" id="KW-0695">RNA-directed DNA polymerase</keyword>
<dbReference type="SUPFAM" id="SSF50630">
    <property type="entry name" value="Acid proteases"/>
    <property type="match status" value="1"/>
</dbReference>
<proteinExistence type="predicted"/>
<dbReference type="PANTHER" id="PTHR37984:SF7">
    <property type="entry name" value="INTEGRASE CATALYTIC DOMAIN-CONTAINING PROTEIN"/>
    <property type="match status" value="1"/>
</dbReference>
<dbReference type="FunFam" id="3.10.20.370:FF:000001">
    <property type="entry name" value="Retrovirus-related Pol polyprotein from transposon 17.6-like protein"/>
    <property type="match status" value="1"/>
</dbReference>
<dbReference type="CDD" id="cd09274">
    <property type="entry name" value="RNase_HI_RT_Ty3"/>
    <property type="match status" value="1"/>
</dbReference>
<dbReference type="SUPFAM" id="SSF56672">
    <property type="entry name" value="DNA/RNA polymerases"/>
    <property type="match status" value="1"/>
</dbReference>
<feature type="compositionally biased region" description="Polar residues" evidence="6">
    <location>
        <begin position="1223"/>
        <end position="1235"/>
    </location>
</feature>
<dbReference type="KEGG" id="ccal:108632251"/>
<dbReference type="InterPro" id="IPR036397">
    <property type="entry name" value="RNaseH_sf"/>
</dbReference>
<sequence length="1255" mass="145948">MDTKIPPQLELSGNIAENYKKFKQRLEIYLMANDFDGKPDERKVAILLNIIGEEGLEVFNNFQLGEVERKNYKIVLDKFDEYFLPQKNVIYERYNFYKRCQENNEPFEIFLKEVKTLAKGCEFLEEKDMIRDRIVLGINDSKVQEKLLSIRDLKLEKAIQICKAAEVLKEQMKEMTEVKKVEKVEKKGVKNPQKIYNQKKLQLENGKAHEKNKFQCRRCQKWHGPRECPAFGKECQKCGKLNHFKVACKVRQVQRIEAEANDEEEYLVIDSVGQTRKEIFEVRSNAWYEDLIIEGRKIKFKLDTGAEANIIPYSTFQQLRSQKLVRTKTVLEAYGGVKFKPVGVVTYKCKAKDKMIDLTFLVVDVDRVPLLGLEACVKLQFIKRIDKIQTVETRVEFIEVNKDLFTGLGKFPEKCKIIVKEDAIPVVRAPRRVPLAIKDKLNKTLQELEKKEIIKKVEGPTDWVSNLVVVEKPNGSLRICMDPSDLNKSIVREQCLLPKIEEIQATLSGKDWFTVLDMKDGFYQVELDEESSYLYDIIICGDTKESHDAALNKVLERARLNGVKFNMDKVQFRHRKVKYLGHQFSKEGMSLDDERVRAIRQLKRPNNKKEVQQVLGSFNYFRSFIPNLAEMSEPLRGLLKRDKEFSWAKAHDEAFEKIQDSLIKAPVLANFDVRKELVLQTDASSKGLGACLMQGGKPLSYFSRSLTDTEKQYAQIEKEFLAITSAVEKFKNYLYGNKFKVLTDHKPLIGLMNKNLSEIISPRLQRMRLKLVKYNLEVQYIPGKELYVADMLSRNFVQEIVEDDKDMKEVVHNVRAIINISDRMKEKFQVATESDEILKKVKGFCVKGWPKVSKTERSELLVYSNLRHDLVALENVILYKDRLVVPVSLREEMLKIGHESHNGSNRMLSRMQEALYWPCMKNDIEQYTKKCEICNKFSPAKIAEPMLKHKIVGRPFAKIGVDIAQFGIHNFVIIMDYFSKWLEIIKIKDKTAQSVIEAFKKCFATHGIPEIIVSDNMPLASYKFKNFAELWGIKLITSSPHYPKSNGQAESGVKIVKAYLRKEVDLDTALLNYRTTNIPGVGLSPAQILMGRQLRSKIPIKQNSLIKKRISNKDILGKLRNKQEKYKKAYDKRTMYQGNFRIKQQVFYRKGNVWEKAVIVKKCKEPRSYIIETQEGSRVRRNSRDLKENIGKRRSIINDEVPWEEEEIERIQNSEEGEERVPTQETGIVLDSQNRSQREKRTTRVPSRFKDYTLY</sequence>
<protein>
    <recommendedName>
        <fullName evidence="1">RNA-directed DNA polymerase</fullName>
        <ecNumber evidence="1">2.7.7.49</ecNumber>
    </recommendedName>
</protein>
<feature type="compositionally biased region" description="Basic and acidic residues" evidence="6">
    <location>
        <begin position="1236"/>
        <end position="1255"/>
    </location>
</feature>
<reference evidence="9" key="1">
    <citation type="submission" date="2025-08" db="UniProtKB">
        <authorList>
            <consortium name="RefSeq"/>
        </authorList>
    </citation>
    <scope>IDENTIFICATION</scope>
    <source>
        <tissue evidence="9">Whole body</tissue>
    </source>
</reference>
<evidence type="ECO:0000256" key="3">
    <source>
        <dbReference type="ARBA" id="ARBA00022722"/>
    </source>
</evidence>
<evidence type="ECO:0000313" key="9">
    <source>
        <dbReference type="RefSeq" id="XP_017892179.1"/>
    </source>
</evidence>
<dbReference type="PROSITE" id="PS50994">
    <property type="entry name" value="INTEGRASE"/>
    <property type="match status" value="1"/>
</dbReference>
<dbReference type="FunFam" id="1.10.340.70:FF:000004">
    <property type="entry name" value="Retrovirus-related Pol polyprotein from transposon 297-like Protein"/>
    <property type="match status" value="1"/>
</dbReference>
<dbReference type="InterPro" id="IPR050951">
    <property type="entry name" value="Retrovirus_Pol_polyprotein"/>
</dbReference>
<evidence type="ECO:0000256" key="6">
    <source>
        <dbReference type="SAM" id="MobiDB-lite"/>
    </source>
</evidence>
<organism evidence="8 9">
    <name type="scientific">Ceratina calcarata</name>
    <dbReference type="NCBI Taxonomy" id="156304"/>
    <lineage>
        <taxon>Eukaryota</taxon>
        <taxon>Metazoa</taxon>
        <taxon>Ecdysozoa</taxon>
        <taxon>Arthropoda</taxon>
        <taxon>Hexapoda</taxon>
        <taxon>Insecta</taxon>
        <taxon>Pterygota</taxon>
        <taxon>Neoptera</taxon>
        <taxon>Endopterygota</taxon>
        <taxon>Hymenoptera</taxon>
        <taxon>Apocrita</taxon>
        <taxon>Aculeata</taxon>
        <taxon>Apoidea</taxon>
        <taxon>Anthophila</taxon>
        <taxon>Apidae</taxon>
        <taxon>Ceratina</taxon>
        <taxon>Zadontomerus</taxon>
    </lineage>
</organism>
<dbReference type="Gene3D" id="3.30.70.270">
    <property type="match status" value="2"/>
</dbReference>
<dbReference type="AlphaFoldDB" id="A0AAJ7NF60"/>
<dbReference type="RefSeq" id="XP_017892179.1">
    <property type="nucleotide sequence ID" value="XM_018036690.1"/>
</dbReference>
<dbReference type="EC" id="2.7.7.49" evidence="1"/>
<evidence type="ECO:0000256" key="5">
    <source>
        <dbReference type="ARBA" id="ARBA00022918"/>
    </source>
</evidence>
<dbReference type="PANTHER" id="PTHR37984">
    <property type="entry name" value="PROTEIN CBG26694"/>
    <property type="match status" value="1"/>
</dbReference>
<dbReference type="CDD" id="cd01647">
    <property type="entry name" value="RT_LTR"/>
    <property type="match status" value="1"/>
</dbReference>
<dbReference type="GO" id="GO:0003964">
    <property type="term" value="F:RNA-directed DNA polymerase activity"/>
    <property type="evidence" value="ECO:0007669"/>
    <property type="project" value="UniProtKB-KW"/>
</dbReference>
<dbReference type="Gene3D" id="1.10.340.70">
    <property type="match status" value="1"/>
</dbReference>
<dbReference type="InterPro" id="IPR001584">
    <property type="entry name" value="Integrase_cat-core"/>
</dbReference>
<dbReference type="InterPro" id="IPR021109">
    <property type="entry name" value="Peptidase_aspartic_dom_sf"/>
</dbReference>
<keyword evidence="8" id="KW-1185">Reference proteome</keyword>
<keyword evidence="2" id="KW-0548">Nucleotidyltransferase</keyword>
<dbReference type="InterPro" id="IPR043502">
    <property type="entry name" value="DNA/RNA_pol_sf"/>
</dbReference>
<dbReference type="SUPFAM" id="SSF53098">
    <property type="entry name" value="Ribonuclease H-like"/>
    <property type="match status" value="1"/>
</dbReference>
<dbReference type="Pfam" id="PF00665">
    <property type="entry name" value="rve"/>
    <property type="match status" value="1"/>
</dbReference>
<keyword evidence="2" id="KW-0808">Transferase</keyword>
<dbReference type="FunFam" id="3.30.420.10:FF:000063">
    <property type="entry name" value="Retrovirus-related Pol polyprotein from transposon 297-like Protein"/>
    <property type="match status" value="1"/>
</dbReference>
<accession>A0AAJ7NF60</accession>
<feature type="domain" description="Integrase catalytic" evidence="7">
    <location>
        <begin position="951"/>
        <end position="1107"/>
    </location>
</feature>
<dbReference type="GO" id="GO:0042575">
    <property type="term" value="C:DNA polymerase complex"/>
    <property type="evidence" value="ECO:0007669"/>
    <property type="project" value="UniProtKB-ARBA"/>
</dbReference>
<dbReference type="InterPro" id="IPR043128">
    <property type="entry name" value="Rev_trsase/Diguanyl_cyclase"/>
</dbReference>
<dbReference type="Proteomes" id="UP000694925">
    <property type="component" value="Unplaced"/>
</dbReference>
<dbReference type="FunFam" id="3.30.70.270:FF:000026">
    <property type="entry name" value="Transposon Ty3-G Gag-Pol polyprotein"/>
    <property type="match status" value="1"/>
</dbReference>